<evidence type="ECO:0000256" key="2">
    <source>
        <dbReference type="ARBA" id="ARBA00022112"/>
    </source>
</evidence>
<accession>A0ABT1Z7U7</accession>
<dbReference type="InterPro" id="IPR036069">
    <property type="entry name" value="DUF34/NIF3_sf"/>
</dbReference>
<name>A0ABT1Z7U7_9ACTN</name>
<dbReference type="Gene3D" id="3.40.1390.30">
    <property type="entry name" value="NIF3 (NGG1p interacting factor 3)-like"/>
    <property type="match status" value="1"/>
</dbReference>
<evidence type="ECO:0000313" key="3">
    <source>
        <dbReference type="EMBL" id="MCR9036275.1"/>
    </source>
</evidence>
<proteinExistence type="inferred from homology"/>
<dbReference type="EMBL" id="JANSKA010000003">
    <property type="protein sequence ID" value="MCR9036275.1"/>
    <property type="molecule type" value="Genomic_DNA"/>
</dbReference>
<dbReference type="Proteomes" id="UP001204320">
    <property type="component" value="Unassembled WGS sequence"/>
</dbReference>
<comment type="similarity">
    <text evidence="1">Belongs to the GTP cyclohydrolase I type 2/NIF3 family.</text>
</comment>
<evidence type="ECO:0000313" key="4">
    <source>
        <dbReference type="Proteomes" id="UP001204320"/>
    </source>
</evidence>
<protein>
    <recommendedName>
        <fullName evidence="2">GTP cyclohydrolase 1 type 2 homolog</fullName>
    </recommendedName>
</protein>
<dbReference type="Pfam" id="PF01784">
    <property type="entry name" value="DUF34_NIF3"/>
    <property type="match status" value="1"/>
</dbReference>
<organism evidence="3 4">
    <name type="scientific">Tractidigestivibacter montrealensis</name>
    <dbReference type="NCBI Taxonomy" id="2972466"/>
    <lineage>
        <taxon>Bacteria</taxon>
        <taxon>Bacillati</taxon>
        <taxon>Actinomycetota</taxon>
        <taxon>Coriobacteriia</taxon>
        <taxon>Coriobacteriales</taxon>
        <taxon>Atopobiaceae</taxon>
        <taxon>Tractidigestivibacter</taxon>
    </lineage>
</organism>
<dbReference type="RefSeq" id="WP_032111099.1">
    <property type="nucleotide sequence ID" value="NZ_JANSKA010000003.1"/>
</dbReference>
<comment type="caution">
    <text evidence="3">The sequence shown here is derived from an EMBL/GenBank/DDBJ whole genome shotgun (WGS) entry which is preliminary data.</text>
</comment>
<reference evidence="3 4" key="1">
    <citation type="submission" date="2022-08" db="EMBL/GenBank/DDBJ databases">
        <title>Tractidigestivibacter montrealensis type strain KD21.</title>
        <authorList>
            <person name="Diop K."/>
            <person name="Richard C."/>
            <person name="Routy B."/>
        </authorList>
    </citation>
    <scope>NUCLEOTIDE SEQUENCE [LARGE SCALE GENOMIC DNA]</scope>
    <source>
        <strain evidence="3 4">KD21</strain>
    </source>
</reference>
<dbReference type="SUPFAM" id="SSF102705">
    <property type="entry name" value="NIF3 (NGG1p interacting factor 3)-like"/>
    <property type="match status" value="1"/>
</dbReference>
<dbReference type="InterPro" id="IPR002678">
    <property type="entry name" value="DUF34/NIF3"/>
</dbReference>
<keyword evidence="4" id="KW-1185">Reference proteome</keyword>
<evidence type="ECO:0000256" key="1">
    <source>
        <dbReference type="ARBA" id="ARBA00006964"/>
    </source>
</evidence>
<sequence>MRIDEVISAVKGYCLGISPWTGEPIDEATTRDKVTYGTTEKECTGIVTCIWPTADIVRQAMRCDANLIISHEALFWNHGDHQDVIGGTRAYAEKKALLDEWGGTVWRCHDYIHSGVPIDGGAMVDGIFYGFAKKMGWQGCRVGDVVRCRDFEIPQTSGVELARLLVSSLGLNGTRITGDSSARVRRVHIPKHVMGDPASDTYEINFADSEGVDALVTMEFIDFTTCEYIRDVGMLGEGKCAITVGHFDLEEPGMELMAEWLPQALGTSEVPVRFVPMGDTYQYVVK</sequence>
<gene>
    <name evidence="3" type="ORF">NVS32_04850</name>
</gene>